<dbReference type="GO" id="GO:0016887">
    <property type="term" value="F:ATP hydrolysis activity"/>
    <property type="evidence" value="ECO:0007669"/>
    <property type="project" value="InterPro"/>
</dbReference>
<dbReference type="SMART" id="SM00831">
    <property type="entry name" value="Cation_ATPase_N"/>
    <property type="match status" value="1"/>
</dbReference>
<dbReference type="SFLD" id="SFLDG00002">
    <property type="entry name" value="C1.7:_P-type_atpase_like"/>
    <property type="match status" value="1"/>
</dbReference>
<dbReference type="GO" id="GO:0030007">
    <property type="term" value="P:intracellular potassium ion homeostasis"/>
    <property type="evidence" value="ECO:0007669"/>
    <property type="project" value="TreeGrafter"/>
</dbReference>
<evidence type="ECO:0000313" key="23">
    <source>
        <dbReference type="EMBL" id="KYN18319.1"/>
    </source>
</evidence>
<evidence type="ECO:0000256" key="19">
    <source>
        <dbReference type="ARBA" id="ARBA00038795"/>
    </source>
</evidence>
<dbReference type="InterPro" id="IPR023299">
    <property type="entry name" value="ATPase_P-typ_cyto_dom_N"/>
</dbReference>
<feature type="region of interest" description="Disordered" evidence="21">
    <location>
        <begin position="817"/>
        <end position="857"/>
    </location>
</feature>
<dbReference type="Pfam" id="PF00690">
    <property type="entry name" value="Cation_ATPase_N"/>
    <property type="match status" value="1"/>
</dbReference>
<protein>
    <recommendedName>
        <fullName evidence="20">Sodium/potassium-transporting ATPase subunit alpha</fullName>
    </recommendedName>
</protein>
<dbReference type="InterPro" id="IPR023214">
    <property type="entry name" value="HAD_sf"/>
</dbReference>
<evidence type="ECO:0000256" key="5">
    <source>
        <dbReference type="ARBA" id="ARBA00022538"/>
    </source>
</evidence>
<dbReference type="SUPFAM" id="SSF81665">
    <property type="entry name" value="Calcium ATPase, transmembrane domain M"/>
    <property type="match status" value="1"/>
</dbReference>
<proteinExistence type="inferred from homology"/>
<dbReference type="EMBL" id="KQ979999">
    <property type="protein sequence ID" value="KYN18319.1"/>
    <property type="molecule type" value="Genomic_DNA"/>
</dbReference>
<dbReference type="InterPro" id="IPR001757">
    <property type="entry name" value="P_typ_ATPase"/>
</dbReference>
<evidence type="ECO:0000256" key="8">
    <source>
        <dbReference type="ARBA" id="ARBA00022692"/>
    </source>
</evidence>
<evidence type="ECO:0000256" key="7">
    <source>
        <dbReference type="ARBA" id="ARBA00022607"/>
    </source>
</evidence>
<dbReference type="Gene3D" id="1.20.1110.10">
    <property type="entry name" value="Calcium-transporting ATPase, transmembrane domain"/>
    <property type="match status" value="1"/>
</dbReference>
<dbReference type="InterPro" id="IPR006068">
    <property type="entry name" value="ATPase_P-typ_cation-transptr_C"/>
</dbReference>
<evidence type="ECO:0000256" key="18">
    <source>
        <dbReference type="ARBA" id="ARBA00037422"/>
    </source>
</evidence>
<dbReference type="Gene3D" id="3.40.50.1000">
    <property type="entry name" value="HAD superfamily/HAD-like"/>
    <property type="match status" value="1"/>
</dbReference>
<dbReference type="InterPro" id="IPR044492">
    <property type="entry name" value="P_typ_ATPase_HD_dom"/>
</dbReference>
<keyword evidence="6" id="KW-0597">Phosphoprotein</keyword>
<dbReference type="GO" id="GO:0005576">
    <property type="term" value="C:extracellular region"/>
    <property type="evidence" value="ECO:0007669"/>
    <property type="project" value="InterPro"/>
</dbReference>
<evidence type="ECO:0000256" key="4">
    <source>
        <dbReference type="ARBA" id="ARBA00022475"/>
    </source>
</evidence>
<dbReference type="FunFam" id="3.40.50.1000:FF:000083">
    <property type="entry name" value="Sodium/potassium-transporting ATPase subunit alpha"/>
    <property type="match status" value="1"/>
</dbReference>
<accession>A0A195E0B4</accession>
<keyword evidence="16 20" id="KW-0472">Membrane</keyword>
<feature type="transmembrane region" description="Helical" evidence="20">
    <location>
        <begin position="279"/>
        <end position="300"/>
    </location>
</feature>
<keyword evidence="7" id="KW-0740">Sodium/potassium transport</keyword>
<dbReference type="SMART" id="SM00494">
    <property type="entry name" value="ChtBD2"/>
    <property type="match status" value="3"/>
</dbReference>
<evidence type="ECO:0000256" key="13">
    <source>
        <dbReference type="ARBA" id="ARBA00022989"/>
    </source>
</evidence>
<dbReference type="InterPro" id="IPR005775">
    <property type="entry name" value="P-type_ATPase_IIC"/>
</dbReference>
<feature type="domain" description="Chitin-binding type-2" evidence="22">
    <location>
        <begin position="913"/>
        <end position="973"/>
    </location>
</feature>
<keyword evidence="12" id="KW-1278">Translocase</keyword>
<keyword evidence="15 20" id="KW-0406">Ion transport</keyword>
<dbReference type="PRINTS" id="PR00119">
    <property type="entry name" value="CATATPASE"/>
</dbReference>
<dbReference type="AlphaFoldDB" id="A0A195E0B4"/>
<feature type="transmembrane region" description="Helical" evidence="20">
    <location>
        <begin position="113"/>
        <end position="133"/>
    </location>
</feature>
<dbReference type="FunFam" id="3.40.50.1000:FF:000001">
    <property type="entry name" value="Phospholipid-transporting ATPase IC"/>
    <property type="match status" value="1"/>
</dbReference>
<dbReference type="PANTHER" id="PTHR43294">
    <property type="entry name" value="SODIUM/POTASSIUM-TRANSPORTING ATPASE SUBUNIT ALPHA"/>
    <property type="match status" value="1"/>
</dbReference>
<dbReference type="PANTHER" id="PTHR43294:SF13">
    <property type="entry name" value="SODIUM_POTASSIUM-TRANSPORTING ATPASE SUBUNIT ALPHA"/>
    <property type="match status" value="1"/>
</dbReference>
<dbReference type="Pfam" id="PF13246">
    <property type="entry name" value="Cation_ATPase"/>
    <property type="match status" value="1"/>
</dbReference>
<dbReference type="SUPFAM" id="SSF57625">
    <property type="entry name" value="Invertebrate chitin-binding proteins"/>
    <property type="match status" value="3"/>
</dbReference>
<dbReference type="PRINTS" id="PR00121">
    <property type="entry name" value="NAKATPASE"/>
</dbReference>
<feature type="domain" description="Chitin-binding type-2" evidence="22">
    <location>
        <begin position="981"/>
        <end position="1044"/>
    </location>
</feature>
<name>A0A195E0B4_9HYME</name>
<comment type="similarity">
    <text evidence="2 20">Belongs to the cation transport ATPase (P-type) (TC 3.A.3) family. Type IIC subfamily.</text>
</comment>
<dbReference type="Gene3D" id="3.40.1110.10">
    <property type="entry name" value="Calcium-transporting ATPase, cytoplasmic domain N"/>
    <property type="match status" value="1"/>
</dbReference>
<comment type="function">
    <text evidence="18">This is the catalytic component of the active enzyme, which catalyzes the hydrolysis of ATP coupled with the exchange of sodium and potassium ions across the plasma membrane. This action creates the electrochemical gradient of sodium and potassium ions, providing the energy for active transport of various nutrients.</text>
</comment>
<feature type="domain" description="Chitin-binding type-2" evidence="22">
    <location>
        <begin position="845"/>
        <end position="903"/>
    </location>
</feature>
<keyword evidence="14" id="KW-0915">Sodium</keyword>
<dbReference type="InterPro" id="IPR008250">
    <property type="entry name" value="ATPase_P-typ_transduc_dom_A_sf"/>
</dbReference>
<dbReference type="SUPFAM" id="SSF56784">
    <property type="entry name" value="HAD-like"/>
    <property type="match status" value="1"/>
</dbReference>
<keyword evidence="3 20" id="KW-0813">Transport</keyword>
<reference evidence="23 24" key="1">
    <citation type="submission" date="2015-09" db="EMBL/GenBank/DDBJ databases">
        <title>Trachymyrmex cornetzi WGS genome.</title>
        <authorList>
            <person name="Nygaard S."/>
            <person name="Hu H."/>
            <person name="Boomsma J."/>
            <person name="Zhang G."/>
        </authorList>
    </citation>
    <scope>NUCLEOTIDE SEQUENCE [LARGE SCALE GENOMIC DNA]</scope>
    <source>
        <strain evidence="23">Tcor2-1</strain>
        <tissue evidence="23">Whole body</tissue>
    </source>
</reference>
<evidence type="ECO:0000256" key="17">
    <source>
        <dbReference type="ARBA" id="ARBA00023201"/>
    </source>
</evidence>
<evidence type="ECO:0000256" key="20">
    <source>
        <dbReference type="RuleBase" id="RU362084"/>
    </source>
</evidence>
<dbReference type="InterPro" id="IPR023298">
    <property type="entry name" value="ATPase_P-typ_TM_dom_sf"/>
</dbReference>
<dbReference type="GO" id="GO:0036376">
    <property type="term" value="P:sodium ion export across plasma membrane"/>
    <property type="evidence" value="ECO:0007669"/>
    <property type="project" value="TreeGrafter"/>
</dbReference>
<evidence type="ECO:0000256" key="14">
    <source>
        <dbReference type="ARBA" id="ARBA00023053"/>
    </source>
</evidence>
<comment type="subcellular location">
    <subcellularLocation>
        <location evidence="1 20">Cell membrane</location>
        <topology evidence="1 20">Multi-pass membrane protein</topology>
    </subcellularLocation>
</comment>
<evidence type="ECO:0000256" key="16">
    <source>
        <dbReference type="ARBA" id="ARBA00023136"/>
    </source>
</evidence>
<feature type="transmembrane region" description="Helical" evidence="20">
    <location>
        <begin position="761"/>
        <end position="784"/>
    </location>
</feature>
<evidence type="ECO:0000259" key="22">
    <source>
        <dbReference type="PROSITE" id="PS50940"/>
    </source>
</evidence>
<evidence type="ECO:0000256" key="6">
    <source>
        <dbReference type="ARBA" id="ARBA00022553"/>
    </source>
</evidence>
<dbReference type="SFLD" id="SFLDS00003">
    <property type="entry name" value="Haloacid_Dehalogenase"/>
    <property type="match status" value="1"/>
</dbReference>
<keyword evidence="10 20" id="KW-0067">ATP-binding</keyword>
<dbReference type="Pfam" id="PF00689">
    <property type="entry name" value="Cation_ATPase_C"/>
    <property type="match status" value="1"/>
</dbReference>
<organism evidence="23 24">
    <name type="scientific">Trachymyrmex cornetzi</name>
    <dbReference type="NCBI Taxonomy" id="471704"/>
    <lineage>
        <taxon>Eukaryota</taxon>
        <taxon>Metazoa</taxon>
        <taxon>Ecdysozoa</taxon>
        <taxon>Arthropoda</taxon>
        <taxon>Hexapoda</taxon>
        <taxon>Insecta</taxon>
        <taxon>Pterygota</taxon>
        <taxon>Neoptera</taxon>
        <taxon>Endopterygota</taxon>
        <taxon>Hymenoptera</taxon>
        <taxon>Apocrita</taxon>
        <taxon>Aculeata</taxon>
        <taxon>Formicoidea</taxon>
        <taxon>Formicidae</taxon>
        <taxon>Myrmicinae</taxon>
        <taxon>Trachymyrmex</taxon>
    </lineage>
</organism>
<keyword evidence="9 20" id="KW-0547">Nucleotide-binding</keyword>
<dbReference type="SUPFAM" id="SSF81660">
    <property type="entry name" value="Metal cation-transporting ATPase, ATP-binding domain N"/>
    <property type="match status" value="1"/>
</dbReference>
<dbReference type="Pfam" id="PF01607">
    <property type="entry name" value="CBM_14"/>
    <property type="match status" value="3"/>
</dbReference>
<keyword evidence="11 20" id="KW-0630">Potassium</keyword>
<keyword evidence="4" id="KW-1003">Cell membrane</keyword>
<evidence type="ECO:0000256" key="10">
    <source>
        <dbReference type="ARBA" id="ARBA00022840"/>
    </source>
</evidence>
<dbReference type="STRING" id="471704.A0A195E0B4"/>
<dbReference type="Gene3D" id="2.170.140.10">
    <property type="entry name" value="Chitin binding domain"/>
    <property type="match status" value="3"/>
</dbReference>
<dbReference type="GO" id="GO:1902600">
    <property type="term" value="P:proton transmembrane transport"/>
    <property type="evidence" value="ECO:0007669"/>
    <property type="project" value="TreeGrafter"/>
</dbReference>
<dbReference type="SFLD" id="SFLDF00027">
    <property type="entry name" value="p-type_atpase"/>
    <property type="match status" value="1"/>
</dbReference>
<keyword evidence="13 20" id="KW-1133">Transmembrane helix</keyword>
<evidence type="ECO:0000256" key="9">
    <source>
        <dbReference type="ARBA" id="ARBA00022741"/>
    </source>
</evidence>
<dbReference type="PROSITE" id="PS50940">
    <property type="entry name" value="CHIT_BIND_II"/>
    <property type="match status" value="3"/>
</dbReference>
<comment type="subunit">
    <text evidence="19">The sodium/potassium-transporting ATPase is composed of a catalytic alpha subunit, an auxiliary non-catalytic beta subunit and an additional regulatory subunit.</text>
</comment>
<comment type="caution">
    <text evidence="20">Lacks conserved residue(s) required for the propagation of feature annotation.</text>
</comment>
<dbReference type="InterPro" id="IPR059000">
    <property type="entry name" value="ATPase_P-type_domA"/>
</dbReference>
<dbReference type="GO" id="GO:0008061">
    <property type="term" value="F:chitin binding"/>
    <property type="evidence" value="ECO:0007669"/>
    <property type="project" value="InterPro"/>
</dbReference>
<dbReference type="GO" id="GO:0005886">
    <property type="term" value="C:plasma membrane"/>
    <property type="evidence" value="ECO:0007669"/>
    <property type="project" value="UniProtKB-SubCell"/>
</dbReference>
<keyword evidence="17" id="KW-0739">Sodium transport</keyword>
<dbReference type="InterPro" id="IPR018303">
    <property type="entry name" value="ATPase_P-typ_P_site"/>
</dbReference>
<dbReference type="InterPro" id="IPR004014">
    <property type="entry name" value="ATPase_P-typ_cation-transptr_N"/>
</dbReference>
<dbReference type="GO" id="GO:0006883">
    <property type="term" value="P:intracellular sodium ion homeostasis"/>
    <property type="evidence" value="ECO:0007669"/>
    <property type="project" value="TreeGrafter"/>
</dbReference>
<dbReference type="Pfam" id="PF00122">
    <property type="entry name" value="E1-E2_ATPase"/>
    <property type="match status" value="1"/>
</dbReference>
<dbReference type="GO" id="GO:0005391">
    <property type="term" value="F:P-type sodium:potassium-exchanging transporter activity"/>
    <property type="evidence" value="ECO:0007669"/>
    <property type="project" value="TreeGrafter"/>
</dbReference>
<evidence type="ECO:0000256" key="21">
    <source>
        <dbReference type="SAM" id="MobiDB-lite"/>
    </source>
</evidence>
<dbReference type="SUPFAM" id="SSF81653">
    <property type="entry name" value="Calcium ATPase, transduction domain A"/>
    <property type="match status" value="1"/>
</dbReference>
<dbReference type="InterPro" id="IPR050510">
    <property type="entry name" value="Cation_transp_ATPase_P-type"/>
</dbReference>
<dbReference type="InterPro" id="IPR002557">
    <property type="entry name" value="Chitin-bd_dom"/>
</dbReference>
<dbReference type="InterPro" id="IPR036412">
    <property type="entry name" value="HAD-like_sf"/>
</dbReference>
<feature type="transmembrane region" description="Helical" evidence="20">
    <location>
        <begin position="306"/>
        <end position="329"/>
    </location>
</feature>
<evidence type="ECO:0000256" key="11">
    <source>
        <dbReference type="ARBA" id="ARBA00022958"/>
    </source>
</evidence>
<feature type="transmembrane region" description="Helical" evidence="20">
    <location>
        <begin position="80"/>
        <end position="101"/>
    </location>
</feature>
<dbReference type="GO" id="GO:0046872">
    <property type="term" value="F:metal ion binding"/>
    <property type="evidence" value="ECO:0007669"/>
    <property type="project" value="UniProtKB-KW"/>
</dbReference>
<evidence type="ECO:0000256" key="2">
    <source>
        <dbReference type="ARBA" id="ARBA00006934"/>
    </source>
</evidence>
<evidence type="ECO:0000313" key="24">
    <source>
        <dbReference type="Proteomes" id="UP000078492"/>
    </source>
</evidence>
<dbReference type="InterPro" id="IPR036508">
    <property type="entry name" value="Chitin-bd_dom_sf"/>
</dbReference>
<evidence type="ECO:0000256" key="15">
    <source>
        <dbReference type="ARBA" id="ARBA00023065"/>
    </source>
</evidence>
<evidence type="ECO:0000256" key="3">
    <source>
        <dbReference type="ARBA" id="ARBA00022448"/>
    </source>
</evidence>
<keyword evidence="5 20" id="KW-0633">Potassium transport</keyword>
<dbReference type="GO" id="GO:0005524">
    <property type="term" value="F:ATP binding"/>
    <property type="evidence" value="ECO:0007669"/>
    <property type="project" value="UniProtKB-KW"/>
</dbReference>
<dbReference type="Proteomes" id="UP000078492">
    <property type="component" value="Unassembled WGS sequence"/>
</dbReference>
<gene>
    <name evidence="23" type="ORF">ALC57_09426</name>
</gene>
<keyword evidence="8 20" id="KW-0812">Transmembrane</keyword>
<dbReference type="PROSITE" id="PS00154">
    <property type="entry name" value="ATPASE_E1_E2"/>
    <property type="match status" value="1"/>
</dbReference>
<dbReference type="NCBIfam" id="TIGR01494">
    <property type="entry name" value="ATPase_P-type"/>
    <property type="match status" value="2"/>
</dbReference>
<keyword evidence="20" id="KW-0479">Metal-binding</keyword>
<keyword evidence="24" id="KW-1185">Reference proteome</keyword>
<dbReference type="NCBIfam" id="TIGR01106">
    <property type="entry name" value="ATPase-IIC_X-K"/>
    <property type="match status" value="1"/>
</dbReference>
<dbReference type="Gene3D" id="2.70.150.10">
    <property type="entry name" value="Calcium-transporting ATPase, cytoplasmic transduction domain A"/>
    <property type="match status" value="1"/>
</dbReference>
<dbReference type="GO" id="GO:1990573">
    <property type="term" value="P:potassium ion import across plasma membrane"/>
    <property type="evidence" value="ECO:0007669"/>
    <property type="project" value="TreeGrafter"/>
</dbReference>
<sequence>MWRFFLKAQQQRNRDLDALRQDIDTDVHIKSAADLLQSLQVDSERGLSTIVARNRLLDQGPNTLTLPKKTLGIQKIMHRFCGGFSSLIWAGAILCFSNYFLELNTYGEASEDHLWIGLVLIVLIMITGVFSYYQDSKSSRIMESFQQMVPQRAKVLRDSERKELLATELVVGDIVLLETGDRVPADIRILECQGLKVDNASVTGESIPLIRTANIPQTGSVIQAKNMVFFSTNVVEGSGKGVVVACGDHTIMGRVVKLTSRLPTRPTPLSREIHRFMKLVSCWAIFLGVSFFTMSIAMGHDWIDSVLFLIGIIVANVPEGIVATMTVSLTLTAKRMASKNCLVKNLEAVETLGCTAVICSDKTGTLTQNKMTVRHVWYNGQLCEVMSSDTWRKYVNDPGFENLARVASLCNRAEWAPMLKDEPLPPLNKRKILGDASDAALLRCMEILVKGGANFFRKNYVKILEIPFNSTDKFQANIYLFRGKYLVSFKGAPERVLERCSTVAFGNETKDLNEETRSAYTKSCYILANNGERVLGFADLELSTKAFPVGYHFEADPPNFPLENLRLIGLMAMMDPPRPTVPDAVYKCRCAGIKVIMVTGDHPDTAKAIAKYVGIITDHDDNNNANSNARKQDIVVTGTQLRDLLPEQLDQLIKQHQEIVFARTSPVQKLQIVESCQRLHLITAVTGDGVNDSPALKKADIGIAMGITGSDVSKQVADLILLDDNFASIVTGIEEGRRIFDNLKSSIAYTLASNVPEITPFLAFIVLGIPLPVGVICILCIDLGTDMWPAVALAYEKSESDIMLSKDWYKDQLTDEELDALENPPPKPKPTGGPKKRDEGHRNAAYNCPNKDGQYEDSRQCDKYYECIDGVATEKLCPDGLVFDPLNRKVNKCDHVFNVDCGDRLELQPPQPTKKCPRRNGFFAHPDPTVCNVFFNCIDGEAIEITCTTGLHFDEYSGTCVWPDSAGREGCGVMGKKLQDGFECPTETQVDSRGMVVDHPKFAHPEDCQKFYVCLNGVTPREQGCSDGTVYNEEQQRCDAPENVRGWYELILRSIYYSIILFLY</sequence>
<evidence type="ECO:0000256" key="1">
    <source>
        <dbReference type="ARBA" id="ARBA00004651"/>
    </source>
</evidence>
<evidence type="ECO:0000256" key="12">
    <source>
        <dbReference type="ARBA" id="ARBA00022967"/>
    </source>
</evidence>